<feature type="compositionally biased region" description="Basic and acidic residues" evidence="1">
    <location>
        <begin position="586"/>
        <end position="596"/>
    </location>
</feature>
<dbReference type="Proteomes" id="UP001151760">
    <property type="component" value="Unassembled WGS sequence"/>
</dbReference>
<dbReference type="InterPro" id="IPR012337">
    <property type="entry name" value="RNaseH-like_sf"/>
</dbReference>
<dbReference type="Pfam" id="PF22936">
    <property type="entry name" value="Pol_BBD"/>
    <property type="match status" value="1"/>
</dbReference>
<dbReference type="Gene3D" id="1.10.340.70">
    <property type="match status" value="1"/>
</dbReference>
<feature type="domain" description="Integrase catalytic" evidence="2">
    <location>
        <begin position="151"/>
        <end position="327"/>
    </location>
</feature>
<dbReference type="InterPro" id="IPR054722">
    <property type="entry name" value="PolX-like_BBD"/>
</dbReference>
<dbReference type="Pfam" id="PF07727">
    <property type="entry name" value="RVT_2"/>
    <property type="match status" value="1"/>
</dbReference>
<dbReference type="PROSITE" id="PS50994">
    <property type="entry name" value="INTEGRASE"/>
    <property type="match status" value="2"/>
</dbReference>
<feature type="domain" description="Integrase catalytic" evidence="2">
    <location>
        <begin position="794"/>
        <end position="966"/>
    </location>
</feature>
<accession>A0ABQ5FFF9</accession>
<dbReference type="PANTHER" id="PTHR35046">
    <property type="entry name" value="ZINC KNUCKLE (CCHC-TYPE) FAMILY PROTEIN"/>
    <property type="match status" value="1"/>
</dbReference>
<dbReference type="InterPro" id="IPR001584">
    <property type="entry name" value="Integrase_cat-core"/>
</dbReference>
<dbReference type="EMBL" id="BQNB010017346">
    <property type="protein sequence ID" value="GJT62110.1"/>
    <property type="molecule type" value="Genomic_DNA"/>
</dbReference>
<dbReference type="Pfam" id="PF24626">
    <property type="entry name" value="SH3_Tf2-1"/>
    <property type="match status" value="1"/>
</dbReference>
<dbReference type="PANTHER" id="PTHR35046:SF26">
    <property type="entry name" value="RNA-DIRECTED DNA POLYMERASE"/>
    <property type="match status" value="1"/>
</dbReference>
<gene>
    <name evidence="3" type="ORF">Tco_1005643</name>
</gene>
<dbReference type="InterPro" id="IPR036397">
    <property type="entry name" value="RNaseH_sf"/>
</dbReference>
<feature type="region of interest" description="Disordered" evidence="1">
    <location>
        <begin position="586"/>
        <end position="605"/>
    </location>
</feature>
<feature type="region of interest" description="Disordered" evidence="1">
    <location>
        <begin position="610"/>
        <end position="639"/>
    </location>
</feature>
<reference evidence="3" key="1">
    <citation type="journal article" date="2022" name="Int. J. Mol. Sci.">
        <title>Draft Genome of Tanacetum Coccineum: Genomic Comparison of Closely Related Tanacetum-Family Plants.</title>
        <authorList>
            <person name="Yamashiro T."/>
            <person name="Shiraishi A."/>
            <person name="Nakayama K."/>
            <person name="Satake H."/>
        </authorList>
    </citation>
    <scope>NUCLEOTIDE SEQUENCE</scope>
</reference>
<dbReference type="Pfam" id="PF14223">
    <property type="entry name" value="Retrotran_gag_2"/>
    <property type="match status" value="1"/>
</dbReference>
<organism evidence="3 4">
    <name type="scientific">Tanacetum coccineum</name>
    <dbReference type="NCBI Taxonomy" id="301880"/>
    <lineage>
        <taxon>Eukaryota</taxon>
        <taxon>Viridiplantae</taxon>
        <taxon>Streptophyta</taxon>
        <taxon>Embryophyta</taxon>
        <taxon>Tracheophyta</taxon>
        <taxon>Spermatophyta</taxon>
        <taxon>Magnoliopsida</taxon>
        <taxon>eudicotyledons</taxon>
        <taxon>Gunneridae</taxon>
        <taxon>Pentapetalae</taxon>
        <taxon>asterids</taxon>
        <taxon>campanulids</taxon>
        <taxon>Asterales</taxon>
        <taxon>Asteraceae</taxon>
        <taxon>Asteroideae</taxon>
        <taxon>Anthemideae</taxon>
        <taxon>Anthemidinae</taxon>
        <taxon>Tanacetum</taxon>
    </lineage>
</organism>
<reference evidence="3" key="2">
    <citation type="submission" date="2022-01" db="EMBL/GenBank/DDBJ databases">
        <authorList>
            <person name="Yamashiro T."/>
            <person name="Shiraishi A."/>
            <person name="Satake H."/>
            <person name="Nakayama K."/>
        </authorList>
    </citation>
    <scope>NUCLEOTIDE SEQUENCE</scope>
</reference>
<keyword evidence="4" id="KW-1185">Reference proteome</keyword>
<dbReference type="InterPro" id="IPR025724">
    <property type="entry name" value="GAG-pre-integrase_dom"/>
</dbReference>
<evidence type="ECO:0000313" key="4">
    <source>
        <dbReference type="Proteomes" id="UP001151760"/>
    </source>
</evidence>
<dbReference type="Gene3D" id="3.30.420.10">
    <property type="entry name" value="Ribonuclease H-like superfamily/Ribonuclease H"/>
    <property type="match status" value="2"/>
</dbReference>
<evidence type="ECO:0000256" key="1">
    <source>
        <dbReference type="SAM" id="MobiDB-lite"/>
    </source>
</evidence>
<dbReference type="Pfam" id="PF17921">
    <property type="entry name" value="Integrase_H2C2"/>
    <property type="match status" value="1"/>
</dbReference>
<sequence length="1210" mass="137961">MYPFVSKHKAGSSNVVADALSRRHSMLSILEARVLGFSFIKELYESDPDFGPLLCSSPNMSKGPYVVQDGFLFKNGRLCIPKGSIQDLLIREAHSGGLAGHFCNTKTLEILNEHFYWPCMIKDVQALITRCSTCHQVKSTFHKGLYTPPPTPNQPWENLSIDFIVALPRTQRGKDSIMVVVDRFSKMAHFIPFTKTSDESIAAALFFIEIIRLHGIPKSIVSDRDAKFLSYFWKSLWKLSGTRLLFNTSYYPQTDGKTEDPNYSTGKTLFKICYGVNPLTQIDLIPLSIEPKASIEAETKTKEIKRLHEQIHLRKEIFPFKRKNKLMPRVEGPFKMLERFGYSAYKVELLGDVSISIMFNVGDLTPYLEDDYLKDLRSSPNLKGEDDAGVSEVSVLPNEPHKSHMDSNEAMVVLPAMSHFEGVFSNPNFSLGCTLLERSYLEMGLEKKMHFLLSSMSVVYVLTTPMPEDGGDDATMEQIRKRAKWDNDDYVCRGLILNGKSDSLFDIYQNVESSKELWDSLEAKYMAEDASSKKFLVSNFINYKMTDSRSVLEQYNELLNFKHTLKHKKEELTLVELGSHLRIEESLRMQDSDKPKGNNVAGPSVVNMVEHNNSSRYNDNKGKRKHHDNTKADPNKKSKVTCWKCGKPGHLKRIAKVEKLATKPMVQAQIVQWMDDDVAWWVDSGATVHVCKDRCWFKTYKSLNDGSILHIGNESTAVMHGRGCVDLRISSGKIILLNIGSAFMSTFKLNDSILWHTRLGHVHFKRMQDMLKDGLILAFDMDTKKCKTCMLTKITKKPFQNVKRETEVLELIHSDLCDLHATPSLGNKKYFMTFIDDASRFCYVYLLHSKDEALDKFKVFKTEVELQQGSQIKRFWTDRVGEYMDTLYFQSVGIIHETTAPYTPQQNVIPEEVTEEVVQQSEPELRKSKRNRTSKDFGPEFQLYLIEGTRDEDVAFGKDELMMRRDSIWAYKHLDVLDDLPRLQNLLVANDLQRKLLKVDGTIKKFKARLVIQGFKQKSGIDYFDTYALVAHISTMRLPIAMASIHNLVIHQMDVKTTFLNGDLDEKVDLTVEFLSSRFSMNDIGEADVILVGKLSRYTSNPGTQHWQAIQRALKYLKKTMDYSLTYTGYPSVLEGYTDASWISNTEDNSSTCGYVFVLVAAGKEAEWLKNLLLVIPLWSKPIAHISIRCDSAATLAKAYSQMYNGKSST</sequence>
<dbReference type="InterPro" id="IPR056924">
    <property type="entry name" value="SH3_Tf2-1"/>
</dbReference>
<dbReference type="SUPFAM" id="SSF53098">
    <property type="entry name" value="Ribonuclease H-like"/>
    <property type="match status" value="2"/>
</dbReference>
<dbReference type="InterPro" id="IPR013103">
    <property type="entry name" value="RVT_2"/>
</dbReference>
<proteinExistence type="predicted"/>
<evidence type="ECO:0000313" key="3">
    <source>
        <dbReference type="EMBL" id="GJT62110.1"/>
    </source>
</evidence>
<comment type="caution">
    <text evidence="3">The sequence shown here is derived from an EMBL/GenBank/DDBJ whole genome shotgun (WGS) entry which is preliminary data.</text>
</comment>
<protein>
    <submittedName>
        <fullName evidence="3">Zinc finger, CCHC-type containing protein</fullName>
    </submittedName>
</protein>
<name>A0ABQ5FFF9_9ASTR</name>
<dbReference type="InterPro" id="IPR041588">
    <property type="entry name" value="Integrase_H2C2"/>
</dbReference>
<evidence type="ECO:0000259" key="2">
    <source>
        <dbReference type="PROSITE" id="PS50994"/>
    </source>
</evidence>
<dbReference type="Pfam" id="PF13976">
    <property type="entry name" value="gag_pre-integrs"/>
    <property type="match status" value="1"/>
</dbReference>